<dbReference type="InterPro" id="IPR050490">
    <property type="entry name" value="Bact_solute-bd_prot1"/>
</dbReference>
<dbReference type="Proteomes" id="UP000182200">
    <property type="component" value="Unassembled WGS sequence"/>
</dbReference>
<dbReference type="GO" id="GO:0042597">
    <property type="term" value="C:periplasmic space"/>
    <property type="evidence" value="ECO:0007669"/>
    <property type="project" value="UniProtKB-SubCell"/>
</dbReference>
<dbReference type="PROSITE" id="PS51257">
    <property type="entry name" value="PROKAR_LIPOPROTEIN"/>
    <property type="match status" value="1"/>
</dbReference>
<gene>
    <name evidence="4" type="ORF">JGI4_01301</name>
    <name evidence="3" type="ORF">JGI8_01429</name>
</gene>
<dbReference type="InterPro" id="IPR006059">
    <property type="entry name" value="SBP"/>
</dbReference>
<dbReference type="CDD" id="cd13585">
    <property type="entry name" value="PBP2_TMBP_like"/>
    <property type="match status" value="1"/>
</dbReference>
<evidence type="ECO:0000313" key="6">
    <source>
        <dbReference type="Proteomes" id="UP000182200"/>
    </source>
</evidence>
<dbReference type="RefSeq" id="WP_075427411.1">
    <property type="nucleotide sequence ID" value="NZ_CZVN01000107.1"/>
</dbReference>
<dbReference type="EMBL" id="CZVI01000021">
    <property type="protein sequence ID" value="CUS90482.1"/>
    <property type="molecule type" value="Genomic_DNA"/>
</dbReference>
<comment type="subcellular location">
    <subcellularLocation>
        <location evidence="1">Periplasm</location>
    </subcellularLocation>
</comment>
<evidence type="ECO:0000313" key="3">
    <source>
        <dbReference type="EMBL" id="CUS90482.1"/>
    </source>
</evidence>
<evidence type="ECO:0000313" key="5">
    <source>
        <dbReference type="Proteomes" id="UP000182011"/>
    </source>
</evidence>
<accession>A0A0P1LWB2</accession>
<organism evidence="4 5">
    <name type="scientific">Candidatus Kryptonium thompsonii</name>
    <dbReference type="NCBI Taxonomy" id="1633631"/>
    <lineage>
        <taxon>Bacteria</taxon>
        <taxon>Pseudomonadati</taxon>
        <taxon>Candidatus Kryptoniota</taxon>
        <taxon>Candidatus Kryptonium</taxon>
    </lineage>
</organism>
<accession>A0A0P1M324</accession>
<accession>A0A0P1M4H9</accession>
<evidence type="ECO:0000313" key="4">
    <source>
        <dbReference type="EMBL" id="CUU05604.1"/>
    </source>
</evidence>
<dbReference type="PANTHER" id="PTHR43649:SF13">
    <property type="entry name" value="CARBOHYDRATE ABC TRANSPORTER SUBSTRATE-BINDING PROTEIN"/>
    <property type="match status" value="1"/>
</dbReference>
<protein>
    <submittedName>
        <fullName evidence="4">Multiple sugar transport system substrate-binding protein</fullName>
    </submittedName>
</protein>
<proteinExistence type="inferred from homology"/>
<dbReference type="Gene3D" id="3.40.190.10">
    <property type="entry name" value="Periplasmic binding protein-like II"/>
    <property type="match status" value="2"/>
</dbReference>
<evidence type="ECO:0000256" key="2">
    <source>
        <dbReference type="ARBA" id="ARBA00008520"/>
    </source>
</evidence>
<name>A0A0P1LWB2_9BACT</name>
<dbReference type="STRING" id="1633631.GCA_001442925_01296"/>
<accession>A0A0P1MJP9</accession>
<comment type="similarity">
    <text evidence="2">Belongs to the bacterial solute-binding protein 1 family.</text>
</comment>
<dbReference type="AlphaFoldDB" id="A0A0P1LWB2"/>
<reference evidence="4 5" key="2">
    <citation type="submission" date="2015-11" db="EMBL/GenBank/DDBJ databases">
        <authorList>
            <person name="Zhang Y."/>
            <person name="Guo Z."/>
        </authorList>
    </citation>
    <scope>NUCLEOTIDE SEQUENCE [LARGE SCALE GENOMIC DNA]</scope>
    <source>
        <strain evidence="4">JGI-4</strain>
    </source>
</reference>
<dbReference type="Proteomes" id="UP000182011">
    <property type="component" value="Unassembled WGS sequence"/>
</dbReference>
<reference evidence="3 6" key="1">
    <citation type="submission" date="2015-11" db="EMBL/GenBank/DDBJ databases">
        <authorList>
            <person name="Varghese N."/>
        </authorList>
    </citation>
    <scope>NUCLEOTIDE SEQUENCE [LARGE SCALE GENOMIC DNA]</scope>
    <source>
        <strain evidence="3 6">JGI-8</strain>
    </source>
</reference>
<accession>A0A0P1P0V5</accession>
<dbReference type="Pfam" id="PF01547">
    <property type="entry name" value="SBP_bac_1"/>
    <property type="match status" value="1"/>
</dbReference>
<keyword evidence="4" id="KW-0762">Sugar transport</keyword>
<keyword evidence="4" id="KW-0813">Transport</keyword>
<accession>A0A0S4N318</accession>
<dbReference type="PANTHER" id="PTHR43649">
    <property type="entry name" value="ARABINOSE-BINDING PROTEIN-RELATED"/>
    <property type="match status" value="1"/>
</dbReference>
<keyword evidence="6" id="KW-1185">Reference proteome</keyword>
<sequence length="435" mass="50040">MRFCLILFWLMLTFGCSSQKDKLEEAGTVRLKYWPSANPQEIELAKRLVEKWNQLHPDIKVEVQPLPSGQSSEEVLLAAIAGGTTPDVCSNIWPGAIAEYIKAKGLIPLDEFSDFDSVVNARGIPPDLLESFRSKDGHFYQFPWKTNPIMMLYNVKIFKESGIDAPPRTYSEFFKACEKIRKDVNGDGEIDIWPGYTDTRPIWWQRFFDFYPFYIASSGGKTFFEGDELKIDVNSAKKVFDFFKKCFDEKYFPKASFQVDPFLMGKVAIRFTGPWTIAYLEMNKPAGFEYSFAPIPVPDDFIAQGGSAIYTYGDPKNIAIFSTTKHKKEAWEFVKFLVSEEADLLLLEICNQLPIRGDLLESEKFRAYFDRNPKMRFFAEQVVFTRGVDEVMELKEIFDVISKEFEACAVYGAKTSEEAVKSLIKRINVIFEWSR</sequence>
<evidence type="ECO:0000256" key="1">
    <source>
        <dbReference type="ARBA" id="ARBA00004418"/>
    </source>
</evidence>
<accession>A0A0P1M9C3</accession>
<dbReference type="EMBL" id="FAOP01000005">
    <property type="protein sequence ID" value="CUU05604.1"/>
    <property type="molecule type" value="Genomic_DNA"/>
</dbReference>
<accession>A0A0P1M947</accession>
<dbReference type="SUPFAM" id="SSF53850">
    <property type="entry name" value="Periplasmic binding protein-like II"/>
    <property type="match status" value="1"/>
</dbReference>